<evidence type="ECO:0000256" key="1">
    <source>
        <dbReference type="SAM" id="MobiDB-lite"/>
    </source>
</evidence>
<sequence>MPRMMNPNTARTSHEPMSFSVPQSALNLSVDYLFDSENRCDKRQYSSKYTSCDSRFCVQDIHVEKQMVPDGVGQSSFALSNKSDPCRTRFSPEGTVRPPIDDSLRNELGDDFLAITKWHLHEHSHPPRSIEGCRIGDLRHVVALLGSTTSIASQGEDGTDRMPTPPSHADYLTATPLRRRRWQLTQVDPSSCELADVPIAPSWATRLEWSDLPSDDDRAGEVLQEEWRSRHSASGDQREAETPGSYTKKRTAPAYTLSGPACVSNLPSPSMLDLPNPSDDDASQGDTDSSLSSDCPSTPSPTSDRAMTYSL</sequence>
<feature type="compositionally biased region" description="Low complexity" evidence="1">
    <location>
        <begin position="286"/>
        <end position="304"/>
    </location>
</feature>
<dbReference type="RefSeq" id="XP_066806114.1">
    <property type="nucleotide sequence ID" value="XM_066943572.1"/>
</dbReference>
<reference evidence="2 3" key="1">
    <citation type="journal article" date="2024" name="bioRxiv">
        <title>Comparative genomics of Cryptococcus and Kwoniella reveals pathogenesis evolution and contrasting karyotype dynamics via intercentromeric recombination or chromosome fusion.</title>
        <authorList>
            <person name="Coelho M.A."/>
            <person name="David-Palma M."/>
            <person name="Shea T."/>
            <person name="Bowers K."/>
            <person name="McGinley-Smith S."/>
            <person name="Mohammad A.W."/>
            <person name="Gnirke A."/>
            <person name="Yurkov A.M."/>
            <person name="Nowrousian M."/>
            <person name="Sun S."/>
            <person name="Cuomo C.A."/>
            <person name="Heitman J."/>
        </authorList>
    </citation>
    <scope>NUCLEOTIDE SEQUENCE [LARGE SCALE GENOMIC DNA]</scope>
    <source>
        <strain evidence="2 3">CBS 13917</strain>
    </source>
</reference>
<proteinExistence type="predicted"/>
<name>A0AAW0Z6L3_9TREE</name>
<feature type="region of interest" description="Disordered" evidence="1">
    <location>
        <begin position="75"/>
        <end position="102"/>
    </location>
</feature>
<feature type="region of interest" description="Disordered" evidence="1">
    <location>
        <begin position="210"/>
        <end position="311"/>
    </location>
</feature>
<organism evidence="2 3">
    <name type="scientific">Kwoniella newhampshirensis</name>
    <dbReference type="NCBI Taxonomy" id="1651941"/>
    <lineage>
        <taxon>Eukaryota</taxon>
        <taxon>Fungi</taxon>
        <taxon>Dikarya</taxon>
        <taxon>Basidiomycota</taxon>
        <taxon>Agaricomycotina</taxon>
        <taxon>Tremellomycetes</taxon>
        <taxon>Tremellales</taxon>
        <taxon>Cryptococcaceae</taxon>
        <taxon>Kwoniella</taxon>
    </lineage>
</organism>
<keyword evidence="3" id="KW-1185">Reference proteome</keyword>
<dbReference type="GeneID" id="92177696"/>
<accession>A0AAW0Z6L3</accession>
<dbReference type="AlphaFoldDB" id="A0AAW0Z6L3"/>
<evidence type="ECO:0000313" key="2">
    <source>
        <dbReference type="EMBL" id="KAK8869868.1"/>
    </source>
</evidence>
<feature type="compositionally biased region" description="Basic and acidic residues" evidence="1">
    <location>
        <begin position="215"/>
        <end position="229"/>
    </location>
</feature>
<dbReference type="EMBL" id="JBCAWK010000001">
    <property type="protein sequence ID" value="KAK8869868.1"/>
    <property type="molecule type" value="Genomic_DNA"/>
</dbReference>
<dbReference type="KEGG" id="kne:92177696"/>
<dbReference type="Proteomes" id="UP001388673">
    <property type="component" value="Unassembled WGS sequence"/>
</dbReference>
<comment type="caution">
    <text evidence="2">The sequence shown here is derived from an EMBL/GenBank/DDBJ whole genome shotgun (WGS) entry which is preliminary data.</text>
</comment>
<protein>
    <submittedName>
        <fullName evidence="2">Uncharacterized protein</fullName>
    </submittedName>
</protein>
<gene>
    <name evidence="2" type="ORF">IAR55_000436</name>
</gene>
<evidence type="ECO:0000313" key="3">
    <source>
        <dbReference type="Proteomes" id="UP001388673"/>
    </source>
</evidence>